<dbReference type="OrthoDB" id="9784953at2"/>
<dbReference type="AlphaFoldDB" id="A0A6L5JT69"/>
<dbReference type="PANTHER" id="PTHR33525">
    <property type="match status" value="1"/>
</dbReference>
<organism evidence="2 3">
    <name type="scientific">Rhodocyclus tenuis</name>
    <name type="common">Rhodospirillum tenue</name>
    <dbReference type="NCBI Taxonomy" id="1066"/>
    <lineage>
        <taxon>Bacteria</taxon>
        <taxon>Pseudomonadati</taxon>
        <taxon>Pseudomonadota</taxon>
        <taxon>Betaproteobacteria</taxon>
        <taxon>Rhodocyclales</taxon>
        <taxon>Rhodocyclaceae</taxon>
        <taxon>Rhodocyclus</taxon>
    </lineage>
</organism>
<proteinExistence type="predicted"/>
<gene>
    <name evidence="2" type="ORF">GHK24_02175</name>
</gene>
<evidence type="ECO:0000313" key="2">
    <source>
        <dbReference type="EMBL" id="MQY50585.1"/>
    </source>
</evidence>
<sequence length="293" mass="32420">MNIDKGLLASLEDDEARKLTQLMDQGIRIPPQPRVLTELARLVTSGVDDVRRLAATIAEDPGISALLFKAVQSPVFRAHQPFTSVVRILQVVGVSQTTNLVRAIALSAGSAGGKGGQQMPALEAFWARSRAVAQIAMLIAEDRVSVCNIFPDQAYLAGVFHDCGVAVLMQRFPDYCKALRLDEPGHWPNLAEEDQRFSADHSVVGFLVARHWKLPEFVCDAIRYHHDFSRLEDHSARTMIAILQLAIHIYALNSALPSPDWAANRGEVADELGIHDEALAEFIDVILERYQEH</sequence>
<dbReference type="Proteomes" id="UP000480275">
    <property type="component" value="Unassembled WGS sequence"/>
</dbReference>
<protein>
    <submittedName>
        <fullName evidence="2">HDOD domain-containing protein</fullName>
    </submittedName>
</protein>
<dbReference type="SUPFAM" id="SSF109604">
    <property type="entry name" value="HD-domain/PDEase-like"/>
    <property type="match status" value="1"/>
</dbReference>
<dbReference type="InterPro" id="IPR052340">
    <property type="entry name" value="RNase_Y/CdgJ"/>
</dbReference>
<name>A0A6L5JT69_RHOTE</name>
<comment type="caution">
    <text evidence="2">The sequence shown here is derived from an EMBL/GenBank/DDBJ whole genome shotgun (WGS) entry which is preliminary data.</text>
</comment>
<dbReference type="PROSITE" id="PS51833">
    <property type="entry name" value="HDOD"/>
    <property type="match status" value="1"/>
</dbReference>
<accession>A0A6L5JT69</accession>
<dbReference type="PANTHER" id="PTHR33525:SF6">
    <property type="entry name" value="HDOD DOMAIN-CONTAINING PROTEIN"/>
    <property type="match status" value="1"/>
</dbReference>
<feature type="domain" description="HDOD" evidence="1">
    <location>
        <begin position="29"/>
        <end position="228"/>
    </location>
</feature>
<dbReference type="InterPro" id="IPR013976">
    <property type="entry name" value="HDOD"/>
</dbReference>
<dbReference type="Gene3D" id="1.10.3210.10">
    <property type="entry name" value="Hypothetical protein af1432"/>
    <property type="match status" value="1"/>
</dbReference>
<evidence type="ECO:0000313" key="3">
    <source>
        <dbReference type="Proteomes" id="UP000480275"/>
    </source>
</evidence>
<dbReference type="Pfam" id="PF08668">
    <property type="entry name" value="HDOD"/>
    <property type="match status" value="1"/>
</dbReference>
<dbReference type="EMBL" id="WIXJ01000001">
    <property type="protein sequence ID" value="MQY50585.1"/>
    <property type="molecule type" value="Genomic_DNA"/>
</dbReference>
<reference evidence="2 3" key="1">
    <citation type="submission" date="2019-10" db="EMBL/GenBank/DDBJ databases">
        <title>Whole-genome sequence of the purple nonsulfur photosynthetic bacterium Rhodocyclus tenuis.</title>
        <authorList>
            <person name="Kyndt J.A."/>
            <person name="Meyer T.E."/>
        </authorList>
    </citation>
    <scope>NUCLEOTIDE SEQUENCE [LARGE SCALE GENOMIC DNA]</scope>
    <source>
        <strain evidence="2 3">DSM 110</strain>
    </source>
</reference>
<evidence type="ECO:0000259" key="1">
    <source>
        <dbReference type="PROSITE" id="PS51833"/>
    </source>
</evidence>